<feature type="transmembrane region" description="Helical" evidence="10">
    <location>
        <begin position="92"/>
        <end position="116"/>
    </location>
</feature>
<evidence type="ECO:0000256" key="5">
    <source>
        <dbReference type="ARBA" id="ARBA00022927"/>
    </source>
</evidence>
<evidence type="ECO:0000256" key="7">
    <source>
        <dbReference type="ARBA" id="ARBA00023136"/>
    </source>
</evidence>
<keyword evidence="8" id="KW-0143">Chaperone</keyword>
<comment type="caution">
    <text evidence="12">The sequence shown here is derived from an EMBL/GenBank/DDBJ whole genome shotgun (WGS) entry which is preliminary data.</text>
</comment>
<sequence length="220" mass="25065">MQYLNDAFVRFFNFLHGSVVSVIPNQNLSYGIAIILMTIIIRIIILPLGIKQLRSSFAMNELQPEVKKLQEKYKKDPQRAQKEMMKLYKERGASPFSGCLPLLIQWPLLLALYYVFNNLSGINGVSFLWVKDLAKTDMFLAIISGITTYLSGMILMPSTGEQAKQSKMMNIGMSVFMVYMSMRFKSALVLYWVVSNLIQIAQTIVIKKIETSKKTKTIKA</sequence>
<dbReference type="GO" id="GO:0051205">
    <property type="term" value="P:protein insertion into membrane"/>
    <property type="evidence" value="ECO:0007669"/>
    <property type="project" value="TreeGrafter"/>
</dbReference>
<keyword evidence="7 10" id="KW-0472">Membrane</keyword>
<dbReference type="GO" id="GO:0032977">
    <property type="term" value="F:membrane insertase activity"/>
    <property type="evidence" value="ECO:0007669"/>
    <property type="project" value="InterPro"/>
</dbReference>
<protein>
    <submittedName>
        <fullName evidence="12">Membrane protein insertase MisCA</fullName>
    </submittedName>
</protein>
<accession>A0A2T0B764</accession>
<dbReference type="GO" id="GO:0005886">
    <property type="term" value="C:plasma membrane"/>
    <property type="evidence" value="ECO:0007669"/>
    <property type="project" value="UniProtKB-SubCell"/>
</dbReference>
<keyword evidence="6 10" id="KW-1133">Transmembrane helix</keyword>
<evidence type="ECO:0000256" key="6">
    <source>
        <dbReference type="ARBA" id="ARBA00022989"/>
    </source>
</evidence>
<feature type="domain" description="Membrane insertase YidC/Oxa/ALB C-terminal" evidence="11">
    <location>
        <begin position="30"/>
        <end position="208"/>
    </location>
</feature>
<comment type="similarity">
    <text evidence="9">Belongs to the OXA1/ALB3/YidC family.</text>
</comment>
<keyword evidence="13" id="KW-1185">Reference proteome</keyword>
<dbReference type="Pfam" id="PF02096">
    <property type="entry name" value="60KD_IMP"/>
    <property type="match status" value="1"/>
</dbReference>
<evidence type="ECO:0000259" key="11">
    <source>
        <dbReference type="Pfam" id="PF02096"/>
    </source>
</evidence>
<dbReference type="OrthoDB" id="9780552at2"/>
<comment type="subcellular location">
    <subcellularLocation>
        <location evidence="1">Cell membrane</location>
        <topology evidence="1">Multi-pass membrane protein</topology>
    </subcellularLocation>
    <subcellularLocation>
        <location evidence="9">Membrane</location>
        <topology evidence="9">Multi-pass membrane protein</topology>
    </subcellularLocation>
</comment>
<keyword evidence="4 9" id="KW-0812">Transmembrane</keyword>
<dbReference type="PANTHER" id="PTHR12428:SF65">
    <property type="entry name" value="CYTOCHROME C OXIDASE ASSEMBLY PROTEIN COX18, MITOCHONDRIAL"/>
    <property type="match status" value="1"/>
</dbReference>
<dbReference type="PRINTS" id="PR00701">
    <property type="entry name" value="60KDINNERMP"/>
</dbReference>
<dbReference type="NCBIfam" id="TIGR03592">
    <property type="entry name" value="yidC_oxa1_cterm"/>
    <property type="match status" value="1"/>
</dbReference>
<dbReference type="InterPro" id="IPR028055">
    <property type="entry name" value="YidC/Oxa/ALB_C"/>
</dbReference>
<feature type="transmembrane region" description="Helical" evidence="10">
    <location>
        <begin position="30"/>
        <end position="50"/>
    </location>
</feature>
<feature type="transmembrane region" description="Helical" evidence="10">
    <location>
        <begin position="136"/>
        <end position="156"/>
    </location>
</feature>
<feature type="transmembrane region" description="Helical" evidence="10">
    <location>
        <begin position="190"/>
        <end position="206"/>
    </location>
</feature>
<name>A0A2T0B764_9CLOT</name>
<evidence type="ECO:0000256" key="2">
    <source>
        <dbReference type="ARBA" id="ARBA00022448"/>
    </source>
</evidence>
<dbReference type="InterPro" id="IPR047196">
    <property type="entry name" value="YidC_ALB_C"/>
</dbReference>
<evidence type="ECO:0000256" key="1">
    <source>
        <dbReference type="ARBA" id="ARBA00004651"/>
    </source>
</evidence>
<evidence type="ECO:0000256" key="10">
    <source>
        <dbReference type="SAM" id="Phobius"/>
    </source>
</evidence>
<feature type="transmembrane region" description="Helical" evidence="10">
    <location>
        <begin position="7"/>
        <end position="24"/>
    </location>
</feature>
<evidence type="ECO:0000256" key="4">
    <source>
        <dbReference type="ARBA" id="ARBA00022692"/>
    </source>
</evidence>
<organism evidence="12 13">
    <name type="scientific">Clostridium luticellarii</name>
    <dbReference type="NCBI Taxonomy" id="1691940"/>
    <lineage>
        <taxon>Bacteria</taxon>
        <taxon>Bacillati</taxon>
        <taxon>Bacillota</taxon>
        <taxon>Clostridia</taxon>
        <taxon>Eubacteriales</taxon>
        <taxon>Clostridiaceae</taxon>
        <taxon>Clostridium</taxon>
    </lineage>
</organism>
<evidence type="ECO:0000313" key="12">
    <source>
        <dbReference type="EMBL" id="PRR79730.1"/>
    </source>
</evidence>
<reference evidence="12 13" key="1">
    <citation type="submission" date="2018-03" db="EMBL/GenBank/DDBJ databases">
        <title>Genome sequence of Clostridium luticellarii DSM 29923.</title>
        <authorList>
            <person name="Poehlein A."/>
            <person name="Daniel R."/>
        </authorList>
    </citation>
    <scope>NUCLEOTIDE SEQUENCE [LARGE SCALE GENOMIC DNA]</scope>
    <source>
        <strain evidence="12 13">DSM 29923</strain>
    </source>
</reference>
<evidence type="ECO:0000256" key="3">
    <source>
        <dbReference type="ARBA" id="ARBA00022475"/>
    </source>
</evidence>
<evidence type="ECO:0000256" key="9">
    <source>
        <dbReference type="RuleBase" id="RU003945"/>
    </source>
</evidence>
<keyword evidence="2" id="KW-0813">Transport</keyword>
<dbReference type="PANTHER" id="PTHR12428">
    <property type="entry name" value="OXA1"/>
    <property type="match status" value="1"/>
</dbReference>
<keyword evidence="3" id="KW-1003">Cell membrane</keyword>
<gene>
    <name evidence="12" type="primary">misCA</name>
    <name evidence="12" type="ORF">CLLU_34440</name>
</gene>
<dbReference type="RefSeq" id="WP_106010980.1">
    <property type="nucleotide sequence ID" value="NZ_JALCPJ010000034.1"/>
</dbReference>
<evidence type="ECO:0000313" key="13">
    <source>
        <dbReference type="Proteomes" id="UP000237798"/>
    </source>
</evidence>
<dbReference type="Proteomes" id="UP000237798">
    <property type="component" value="Unassembled WGS sequence"/>
</dbReference>
<keyword evidence="5" id="KW-0653">Protein transport</keyword>
<dbReference type="GO" id="GO:0015031">
    <property type="term" value="P:protein transport"/>
    <property type="evidence" value="ECO:0007669"/>
    <property type="project" value="UniProtKB-KW"/>
</dbReference>
<dbReference type="CDD" id="cd20070">
    <property type="entry name" value="5TM_YidC_Alb3"/>
    <property type="match status" value="1"/>
</dbReference>
<dbReference type="EMBL" id="PVXP01000096">
    <property type="protein sequence ID" value="PRR79730.1"/>
    <property type="molecule type" value="Genomic_DNA"/>
</dbReference>
<dbReference type="AlphaFoldDB" id="A0A2T0B764"/>
<dbReference type="InterPro" id="IPR001708">
    <property type="entry name" value="YidC/ALB3/OXA1/COX18"/>
</dbReference>
<evidence type="ECO:0000256" key="8">
    <source>
        <dbReference type="ARBA" id="ARBA00023186"/>
    </source>
</evidence>
<proteinExistence type="inferred from homology"/>